<dbReference type="InterPro" id="IPR036380">
    <property type="entry name" value="Isochorismatase-like_sf"/>
</dbReference>
<dbReference type="InterPro" id="IPR000868">
    <property type="entry name" value="Isochorismatase-like_dom"/>
</dbReference>
<dbReference type="OrthoDB" id="9791276at2"/>
<reference evidence="3 4" key="1">
    <citation type="submission" date="2019-03" db="EMBL/GenBank/DDBJ databases">
        <title>Muricauda SCR12 sp.nov, a marine bacterium isolated from Pacific Ocean:the Okinawa trough.</title>
        <authorList>
            <person name="Liu L."/>
        </authorList>
    </citation>
    <scope>NUCLEOTIDE SEQUENCE [LARGE SCALE GENOMIC DNA]</scope>
    <source>
        <strain evidence="3 4">SCR12</strain>
    </source>
</reference>
<dbReference type="Gene3D" id="3.40.50.850">
    <property type="entry name" value="Isochorismatase-like"/>
    <property type="match status" value="1"/>
</dbReference>
<evidence type="ECO:0000259" key="2">
    <source>
        <dbReference type="Pfam" id="PF00857"/>
    </source>
</evidence>
<name>A0A4S8RTZ0_9FLAO</name>
<dbReference type="PANTHER" id="PTHR43540:SF1">
    <property type="entry name" value="ISOCHORISMATASE HYDROLASE"/>
    <property type="match status" value="1"/>
</dbReference>
<dbReference type="GO" id="GO:0016787">
    <property type="term" value="F:hydrolase activity"/>
    <property type="evidence" value="ECO:0007669"/>
    <property type="project" value="UniProtKB-KW"/>
</dbReference>
<dbReference type="RefSeq" id="WP_136565279.1">
    <property type="nucleotide sequence ID" value="NZ_SNTZ01000001.1"/>
</dbReference>
<keyword evidence="1 3" id="KW-0378">Hydrolase</keyword>
<gene>
    <name evidence="3" type="ORF">EZV76_04015</name>
</gene>
<dbReference type="AlphaFoldDB" id="A0A4S8RTZ0"/>
<dbReference type="Pfam" id="PF00857">
    <property type="entry name" value="Isochorismatase"/>
    <property type="match status" value="1"/>
</dbReference>
<dbReference type="SUPFAM" id="SSF52499">
    <property type="entry name" value="Isochorismatase-like hydrolases"/>
    <property type="match status" value="1"/>
</dbReference>
<evidence type="ECO:0000313" key="3">
    <source>
        <dbReference type="EMBL" id="THV61502.1"/>
    </source>
</evidence>
<dbReference type="PANTHER" id="PTHR43540">
    <property type="entry name" value="PEROXYUREIDOACRYLATE/UREIDOACRYLATE AMIDOHYDROLASE-RELATED"/>
    <property type="match status" value="1"/>
</dbReference>
<dbReference type="CDD" id="cd01014">
    <property type="entry name" value="nicotinamidase_related"/>
    <property type="match status" value="1"/>
</dbReference>
<evidence type="ECO:0000313" key="4">
    <source>
        <dbReference type="Proteomes" id="UP000310406"/>
    </source>
</evidence>
<protein>
    <submittedName>
        <fullName evidence="3">Cysteine hydrolase</fullName>
    </submittedName>
</protein>
<keyword evidence="4" id="KW-1185">Reference proteome</keyword>
<dbReference type="Proteomes" id="UP000310406">
    <property type="component" value="Unassembled WGS sequence"/>
</dbReference>
<proteinExistence type="predicted"/>
<accession>A0A4S8RTZ0</accession>
<organism evidence="3 4">
    <name type="scientific">Flagellimonas alvinocaridis</name>
    <dbReference type="NCBI Taxonomy" id="2530200"/>
    <lineage>
        <taxon>Bacteria</taxon>
        <taxon>Pseudomonadati</taxon>
        <taxon>Bacteroidota</taxon>
        <taxon>Flavobacteriia</taxon>
        <taxon>Flavobacteriales</taxon>
        <taxon>Flavobacteriaceae</taxon>
        <taxon>Flagellimonas</taxon>
    </lineage>
</organism>
<evidence type="ECO:0000256" key="1">
    <source>
        <dbReference type="ARBA" id="ARBA00022801"/>
    </source>
</evidence>
<feature type="domain" description="Isochorismatase-like" evidence="2">
    <location>
        <begin position="2"/>
        <end position="176"/>
    </location>
</feature>
<comment type="caution">
    <text evidence="3">The sequence shown here is derived from an EMBL/GenBank/DDBJ whole genome shotgun (WGS) entry which is preliminary data.</text>
</comment>
<dbReference type="InterPro" id="IPR050272">
    <property type="entry name" value="Isochorismatase-like_hydrls"/>
</dbReference>
<sequence length="184" mass="20179">MTALLLIDIQTGLQEIEFYGTERNNSEAETNAQKILDAFRRKNWPIFHVQHSSTNLDSPLHPSKKGHALHPLVAPINGEPIIQKNVNSAFIGTDLESRLKNQNISDLVIVGLTTEHCVSTSVRMAANLGFSVTLISDATAAFDKTGADGKWYSAETIHQTNLAVLKDEFAQVINTATLLEKLAD</sequence>
<dbReference type="EMBL" id="SNTZ01000001">
    <property type="protein sequence ID" value="THV61502.1"/>
    <property type="molecule type" value="Genomic_DNA"/>
</dbReference>